<dbReference type="EMBL" id="FOZS01000003">
    <property type="protein sequence ID" value="SFS88973.1"/>
    <property type="molecule type" value="Genomic_DNA"/>
</dbReference>
<dbReference type="OrthoDB" id="157412at2157"/>
<reference evidence="2" key="1">
    <citation type="submission" date="2016-10" db="EMBL/GenBank/DDBJ databases">
        <authorList>
            <person name="Varghese N."/>
            <person name="Submissions S."/>
        </authorList>
    </citation>
    <scope>NUCLEOTIDE SEQUENCE [LARGE SCALE GENOMIC DNA]</scope>
    <source>
        <strain evidence="2">DSM 22427</strain>
    </source>
</reference>
<evidence type="ECO:0000313" key="2">
    <source>
        <dbReference type="Proteomes" id="UP000199199"/>
    </source>
</evidence>
<protein>
    <submittedName>
        <fullName evidence="1">Uncharacterized protein</fullName>
    </submittedName>
</protein>
<sequence>MTDDESNELTADAAALEQLREAVRSNPIEDTELSGLYEEASTARVDLWNTVTAFIDIEDGEAIVTDESKLAEGTWAPEIVDDCDAMLTVDVQRGLTEDAFKSIVDEKLAALIEDAKQDSS</sequence>
<evidence type="ECO:0000313" key="1">
    <source>
        <dbReference type="EMBL" id="SFS88973.1"/>
    </source>
</evidence>
<organism evidence="1 2">
    <name type="scientific">Halostagnicola kamekurae</name>
    <dbReference type="NCBI Taxonomy" id="619731"/>
    <lineage>
        <taxon>Archaea</taxon>
        <taxon>Methanobacteriati</taxon>
        <taxon>Methanobacteriota</taxon>
        <taxon>Stenosarchaea group</taxon>
        <taxon>Halobacteria</taxon>
        <taxon>Halobacteriales</taxon>
        <taxon>Natrialbaceae</taxon>
        <taxon>Halostagnicola</taxon>
    </lineage>
</organism>
<gene>
    <name evidence="1" type="ORF">SAMN04488556_3140</name>
</gene>
<dbReference type="Proteomes" id="UP000199199">
    <property type="component" value="Unassembled WGS sequence"/>
</dbReference>
<proteinExistence type="predicted"/>
<keyword evidence="2" id="KW-1185">Reference proteome</keyword>
<name>A0A1I6TIC8_9EURY</name>
<dbReference type="AlphaFoldDB" id="A0A1I6TIC8"/>
<accession>A0A1I6TIC8</accession>
<dbReference type="RefSeq" id="WP_092905835.1">
    <property type="nucleotide sequence ID" value="NZ_FOZS01000003.1"/>
</dbReference>